<proteinExistence type="predicted"/>
<dbReference type="InterPro" id="IPR013083">
    <property type="entry name" value="Znf_RING/FYVE/PHD"/>
</dbReference>
<dbReference type="PROSITE" id="PS01359">
    <property type="entry name" value="ZF_PHD_1"/>
    <property type="match status" value="1"/>
</dbReference>
<reference evidence="7 8" key="1">
    <citation type="submission" date="2016-10" db="EMBL/GenBank/DDBJ databases">
        <authorList>
            <person name="Cai Z."/>
        </authorList>
    </citation>
    <scope>NUCLEOTIDE SEQUENCE [LARGE SCALE GENOMIC DNA]</scope>
</reference>
<evidence type="ECO:0000313" key="7">
    <source>
        <dbReference type="EMBL" id="SZX59428.1"/>
    </source>
</evidence>
<evidence type="ECO:0000313" key="8">
    <source>
        <dbReference type="Proteomes" id="UP000256970"/>
    </source>
</evidence>
<dbReference type="EMBL" id="FNXT01000001">
    <property type="protein sequence ID" value="SZX59428.1"/>
    <property type="molecule type" value="Genomic_DNA"/>
</dbReference>
<dbReference type="AlphaFoldDB" id="A0A383V1K2"/>
<gene>
    <name evidence="7" type="ORF">BQ4739_LOCUS48</name>
</gene>
<evidence type="ECO:0000259" key="6">
    <source>
        <dbReference type="PROSITE" id="PS50016"/>
    </source>
</evidence>
<feature type="region of interest" description="Disordered" evidence="5">
    <location>
        <begin position="90"/>
        <end position="112"/>
    </location>
</feature>
<dbReference type="STRING" id="3088.A0A383V1K2"/>
<keyword evidence="8" id="KW-1185">Reference proteome</keyword>
<dbReference type="Pfam" id="PF00628">
    <property type="entry name" value="PHD"/>
    <property type="match status" value="1"/>
</dbReference>
<evidence type="ECO:0000256" key="3">
    <source>
        <dbReference type="ARBA" id="ARBA00022833"/>
    </source>
</evidence>
<evidence type="ECO:0000256" key="5">
    <source>
        <dbReference type="SAM" id="MobiDB-lite"/>
    </source>
</evidence>
<feature type="domain" description="PHD-type" evidence="6">
    <location>
        <begin position="19"/>
        <end position="70"/>
    </location>
</feature>
<dbReference type="Gene3D" id="3.30.40.10">
    <property type="entry name" value="Zinc/RING finger domain, C3HC4 (zinc finger)"/>
    <property type="match status" value="1"/>
</dbReference>
<keyword evidence="3" id="KW-0862">Zinc</keyword>
<organism evidence="7 8">
    <name type="scientific">Tetradesmus obliquus</name>
    <name type="common">Green alga</name>
    <name type="synonym">Acutodesmus obliquus</name>
    <dbReference type="NCBI Taxonomy" id="3088"/>
    <lineage>
        <taxon>Eukaryota</taxon>
        <taxon>Viridiplantae</taxon>
        <taxon>Chlorophyta</taxon>
        <taxon>core chlorophytes</taxon>
        <taxon>Chlorophyceae</taxon>
        <taxon>CS clade</taxon>
        <taxon>Sphaeropleales</taxon>
        <taxon>Scenedesmaceae</taxon>
        <taxon>Tetradesmus</taxon>
    </lineage>
</organism>
<keyword evidence="1" id="KW-0479">Metal-binding</keyword>
<evidence type="ECO:0000256" key="1">
    <source>
        <dbReference type="ARBA" id="ARBA00022723"/>
    </source>
</evidence>
<dbReference type="InterPro" id="IPR001965">
    <property type="entry name" value="Znf_PHD"/>
</dbReference>
<evidence type="ECO:0000256" key="2">
    <source>
        <dbReference type="ARBA" id="ARBA00022771"/>
    </source>
</evidence>
<dbReference type="InterPro" id="IPR019787">
    <property type="entry name" value="Znf_PHD-finger"/>
</dbReference>
<dbReference type="SMART" id="SM00249">
    <property type="entry name" value="PHD"/>
    <property type="match status" value="1"/>
</dbReference>
<dbReference type="PROSITE" id="PS50016">
    <property type="entry name" value="ZF_PHD_2"/>
    <property type="match status" value="1"/>
</dbReference>
<accession>A0A383V1K2</accession>
<name>A0A383V1K2_TETOB</name>
<dbReference type="GO" id="GO:0008270">
    <property type="term" value="F:zinc ion binding"/>
    <property type="evidence" value="ECO:0007669"/>
    <property type="project" value="UniProtKB-KW"/>
</dbReference>
<dbReference type="InterPro" id="IPR011011">
    <property type="entry name" value="Znf_FYVE_PHD"/>
</dbReference>
<keyword evidence="2 4" id="KW-0863">Zinc-finger</keyword>
<dbReference type="InterPro" id="IPR019786">
    <property type="entry name" value="Zinc_finger_PHD-type_CS"/>
</dbReference>
<dbReference type="PANTHER" id="PTHR46364">
    <property type="entry name" value="OS08G0421900 PROTEIN"/>
    <property type="match status" value="1"/>
</dbReference>
<sequence>MACMHTQPAQRIFEPPKVPVFCVCEMPYNPDKFMVQCDQCTEWYHPECLKTSRKALKSQSNWRCPECVRIAQLAAGAGTAAAGHVAAAAARDGVDAKAQQHGKQDKRRKTAD</sequence>
<evidence type="ECO:0000256" key="4">
    <source>
        <dbReference type="PROSITE-ProRule" id="PRU00146"/>
    </source>
</evidence>
<dbReference type="Proteomes" id="UP000256970">
    <property type="component" value="Unassembled WGS sequence"/>
</dbReference>
<protein>
    <recommendedName>
        <fullName evidence="6">PHD-type domain-containing protein</fullName>
    </recommendedName>
</protein>
<dbReference type="SUPFAM" id="SSF57903">
    <property type="entry name" value="FYVE/PHD zinc finger"/>
    <property type="match status" value="1"/>
</dbReference>